<protein>
    <submittedName>
        <fullName evidence="10">Uncharacterized protein</fullName>
    </submittedName>
</protein>
<name>A0A5P1EUN3_ASPOF</name>
<dbReference type="OMA" id="THYLATI"/>
<keyword evidence="6" id="KW-0539">Nucleus</keyword>
<keyword evidence="3" id="KW-0805">Transcription regulation</keyword>
<dbReference type="AlphaFoldDB" id="A0A5P1EUN3"/>
<dbReference type="Proteomes" id="UP000243459">
    <property type="component" value="Chromosome 5"/>
</dbReference>
<dbReference type="SMART" id="SM00717">
    <property type="entry name" value="SANT"/>
    <property type="match status" value="2"/>
</dbReference>
<keyword evidence="5" id="KW-0804">Transcription</keyword>
<organism evidence="10 11">
    <name type="scientific">Asparagus officinalis</name>
    <name type="common">Garden asparagus</name>
    <dbReference type="NCBI Taxonomy" id="4686"/>
    <lineage>
        <taxon>Eukaryota</taxon>
        <taxon>Viridiplantae</taxon>
        <taxon>Streptophyta</taxon>
        <taxon>Embryophyta</taxon>
        <taxon>Tracheophyta</taxon>
        <taxon>Spermatophyta</taxon>
        <taxon>Magnoliopsida</taxon>
        <taxon>Liliopsida</taxon>
        <taxon>Asparagales</taxon>
        <taxon>Asparagaceae</taxon>
        <taxon>Asparagoideae</taxon>
        <taxon>Asparagus</taxon>
    </lineage>
</organism>
<dbReference type="InterPro" id="IPR001005">
    <property type="entry name" value="SANT/Myb"/>
</dbReference>
<dbReference type="CDD" id="cd00167">
    <property type="entry name" value="SANT"/>
    <property type="match status" value="2"/>
</dbReference>
<feature type="domain" description="HTH myb-type" evidence="9">
    <location>
        <begin position="9"/>
        <end position="62"/>
    </location>
</feature>
<evidence type="ECO:0000313" key="10">
    <source>
        <dbReference type="EMBL" id="ONK69706.1"/>
    </source>
</evidence>
<evidence type="ECO:0000256" key="6">
    <source>
        <dbReference type="ARBA" id="ARBA00023242"/>
    </source>
</evidence>
<evidence type="ECO:0000256" key="1">
    <source>
        <dbReference type="ARBA" id="ARBA00004123"/>
    </source>
</evidence>
<evidence type="ECO:0000313" key="11">
    <source>
        <dbReference type="Proteomes" id="UP000243459"/>
    </source>
</evidence>
<keyword evidence="4" id="KW-0238">DNA-binding</keyword>
<dbReference type="PROSITE" id="PS50090">
    <property type="entry name" value="MYB_LIKE"/>
    <property type="match status" value="2"/>
</dbReference>
<dbReference type="GO" id="GO:0005634">
    <property type="term" value="C:nucleus"/>
    <property type="evidence" value="ECO:0007669"/>
    <property type="project" value="UniProtKB-SubCell"/>
</dbReference>
<comment type="subcellular location">
    <subcellularLocation>
        <location evidence="1">Nucleus</location>
    </subcellularLocation>
</comment>
<feature type="region of interest" description="Disordered" evidence="7">
    <location>
        <begin position="119"/>
        <end position="147"/>
    </location>
</feature>
<dbReference type="GO" id="GO:0003677">
    <property type="term" value="F:DNA binding"/>
    <property type="evidence" value="ECO:0007669"/>
    <property type="project" value="UniProtKB-KW"/>
</dbReference>
<evidence type="ECO:0000256" key="7">
    <source>
        <dbReference type="SAM" id="MobiDB-lite"/>
    </source>
</evidence>
<dbReference type="FunFam" id="1.10.10.60:FF:000222">
    <property type="entry name" value="Transcription factor MYB36"/>
    <property type="match status" value="1"/>
</dbReference>
<keyword evidence="11" id="KW-1185">Reference proteome</keyword>
<proteinExistence type="predicted"/>
<dbReference type="Gene3D" id="1.10.10.60">
    <property type="entry name" value="Homeodomain-like"/>
    <property type="match status" value="2"/>
</dbReference>
<reference evidence="11" key="1">
    <citation type="journal article" date="2017" name="Nat. Commun.">
        <title>The asparagus genome sheds light on the origin and evolution of a young Y chromosome.</title>
        <authorList>
            <person name="Harkess A."/>
            <person name="Zhou J."/>
            <person name="Xu C."/>
            <person name="Bowers J.E."/>
            <person name="Van der Hulst R."/>
            <person name="Ayyampalayam S."/>
            <person name="Mercati F."/>
            <person name="Riccardi P."/>
            <person name="McKain M.R."/>
            <person name="Kakrana A."/>
            <person name="Tang H."/>
            <person name="Ray J."/>
            <person name="Groenendijk J."/>
            <person name="Arikit S."/>
            <person name="Mathioni S.M."/>
            <person name="Nakano M."/>
            <person name="Shan H."/>
            <person name="Telgmann-Rauber A."/>
            <person name="Kanno A."/>
            <person name="Yue Z."/>
            <person name="Chen H."/>
            <person name="Li W."/>
            <person name="Chen Y."/>
            <person name="Xu X."/>
            <person name="Zhang Y."/>
            <person name="Luo S."/>
            <person name="Chen H."/>
            <person name="Gao J."/>
            <person name="Mao Z."/>
            <person name="Pires J.C."/>
            <person name="Luo M."/>
            <person name="Kudrna D."/>
            <person name="Wing R.A."/>
            <person name="Meyers B.C."/>
            <person name="Yi K."/>
            <person name="Kong H."/>
            <person name="Lavrijsen P."/>
            <person name="Sunseri F."/>
            <person name="Falavigna A."/>
            <person name="Ye Y."/>
            <person name="Leebens-Mack J.H."/>
            <person name="Chen G."/>
        </authorList>
    </citation>
    <scope>NUCLEOTIDE SEQUENCE [LARGE SCALE GENOMIC DNA]</scope>
    <source>
        <strain evidence="11">cv. DH0086</strain>
    </source>
</reference>
<dbReference type="PANTHER" id="PTHR48000:SF46">
    <property type="entry name" value="TRANSCRIPTION FACTOR MYB36"/>
    <property type="match status" value="1"/>
</dbReference>
<feature type="domain" description="HTH myb-type" evidence="9">
    <location>
        <begin position="63"/>
        <end position="117"/>
    </location>
</feature>
<dbReference type="Gramene" id="ONK69706">
    <property type="protein sequence ID" value="ONK69706"/>
    <property type="gene ID" value="A4U43_C05F25880"/>
</dbReference>
<dbReference type="PROSITE" id="PS51294">
    <property type="entry name" value="HTH_MYB"/>
    <property type="match status" value="2"/>
</dbReference>
<keyword evidence="2" id="KW-0677">Repeat</keyword>
<evidence type="ECO:0000256" key="5">
    <source>
        <dbReference type="ARBA" id="ARBA00023163"/>
    </source>
</evidence>
<dbReference type="Pfam" id="PF00249">
    <property type="entry name" value="Myb_DNA-binding"/>
    <property type="match status" value="2"/>
</dbReference>
<feature type="domain" description="Myb-like" evidence="8">
    <location>
        <begin position="9"/>
        <end position="62"/>
    </location>
</feature>
<dbReference type="EMBL" id="CM007385">
    <property type="protein sequence ID" value="ONK69706.1"/>
    <property type="molecule type" value="Genomic_DNA"/>
</dbReference>
<gene>
    <name evidence="10" type="ORF">A4U43_C05F25880</name>
</gene>
<feature type="compositionally biased region" description="Polar residues" evidence="7">
    <location>
        <begin position="127"/>
        <end position="147"/>
    </location>
</feature>
<sequence>MGRAPCCDKANVKKGPWSPEEDAKLKAYIEENGTGGNWIALPQKIGLKRCGKSCRLRWLNYLRPNIKHGGFSEEEDQIICSLYISIGSRWSIIAAQLPGRTDNDIKNYWNTRLKKKLLGRRKDPSQSRRSFSLNQELSSHADKPSQTLSSTALERMQLHLQLQGLNNPFSFYNNPALWPKFNPLGSQPVYNPTSEQNEQSLIPSMPSDEPSYPPLSAGTQEDFSCESSSNFNSLNDELQNLIYGNNGIAELEKENVNWFGNEFDSLMLQENHVLGYDM</sequence>
<evidence type="ECO:0000259" key="8">
    <source>
        <dbReference type="PROSITE" id="PS50090"/>
    </source>
</evidence>
<dbReference type="SUPFAM" id="SSF46689">
    <property type="entry name" value="Homeodomain-like"/>
    <property type="match status" value="1"/>
</dbReference>
<accession>A0A5P1EUN3</accession>
<dbReference type="InterPro" id="IPR009057">
    <property type="entry name" value="Homeodomain-like_sf"/>
</dbReference>
<feature type="domain" description="Myb-like" evidence="8">
    <location>
        <begin position="63"/>
        <end position="113"/>
    </location>
</feature>
<dbReference type="OrthoDB" id="2143914at2759"/>
<evidence type="ECO:0000256" key="3">
    <source>
        <dbReference type="ARBA" id="ARBA00023015"/>
    </source>
</evidence>
<dbReference type="PANTHER" id="PTHR48000">
    <property type="entry name" value="OS09G0431300 PROTEIN"/>
    <property type="match status" value="1"/>
</dbReference>
<evidence type="ECO:0000259" key="9">
    <source>
        <dbReference type="PROSITE" id="PS51294"/>
    </source>
</evidence>
<dbReference type="FunFam" id="1.10.10.60:FF:000015">
    <property type="entry name" value="Transcription factor RAX3"/>
    <property type="match status" value="1"/>
</dbReference>
<evidence type="ECO:0000256" key="2">
    <source>
        <dbReference type="ARBA" id="ARBA00022737"/>
    </source>
</evidence>
<evidence type="ECO:0000256" key="4">
    <source>
        <dbReference type="ARBA" id="ARBA00023125"/>
    </source>
</evidence>
<dbReference type="InterPro" id="IPR017930">
    <property type="entry name" value="Myb_dom"/>
</dbReference>